<dbReference type="PROSITE" id="PS50835">
    <property type="entry name" value="IG_LIKE"/>
    <property type="match status" value="1"/>
</dbReference>
<organism evidence="2 3">
    <name type="scientific">Salibacter halophilus</name>
    <dbReference type="NCBI Taxonomy" id="1803916"/>
    <lineage>
        <taxon>Bacteria</taxon>
        <taxon>Pseudomonadati</taxon>
        <taxon>Bacteroidota</taxon>
        <taxon>Flavobacteriia</taxon>
        <taxon>Flavobacteriales</taxon>
        <taxon>Salibacteraceae</taxon>
        <taxon>Salibacter</taxon>
    </lineage>
</organism>
<reference evidence="2 3" key="1">
    <citation type="submission" date="2019-09" db="EMBL/GenBank/DDBJ databases">
        <title>Genomes of Cryomorphaceae.</title>
        <authorList>
            <person name="Bowman J.P."/>
        </authorList>
    </citation>
    <scope>NUCLEOTIDE SEQUENCE [LARGE SCALE GENOMIC DNA]</scope>
    <source>
        <strain evidence="2 3">KCTC 52047</strain>
    </source>
</reference>
<keyword evidence="3" id="KW-1185">Reference proteome</keyword>
<protein>
    <submittedName>
        <fullName evidence="2">Gliding motility-associated C-terminal domain-containing protein</fullName>
    </submittedName>
</protein>
<dbReference type="InterPro" id="IPR007110">
    <property type="entry name" value="Ig-like_dom"/>
</dbReference>
<dbReference type="NCBIfam" id="TIGR04131">
    <property type="entry name" value="Bac_Flav_CTERM"/>
    <property type="match status" value="1"/>
</dbReference>
<dbReference type="EMBL" id="WACR01000003">
    <property type="protein sequence ID" value="KAB1065160.1"/>
    <property type="molecule type" value="Genomic_DNA"/>
</dbReference>
<dbReference type="AlphaFoldDB" id="A0A6N6MA88"/>
<dbReference type="InterPro" id="IPR026341">
    <property type="entry name" value="T9SS_type_B"/>
</dbReference>
<comment type="caution">
    <text evidence="2">The sequence shown here is derived from an EMBL/GenBank/DDBJ whole genome shotgun (WGS) entry which is preliminary data.</text>
</comment>
<feature type="domain" description="Ig-like" evidence="1">
    <location>
        <begin position="40"/>
        <end position="99"/>
    </location>
</feature>
<evidence type="ECO:0000259" key="1">
    <source>
        <dbReference type="PROSITE" id="PS50835"/>
    </source>
</evidence>
<dbReference type="Proteomes" id="UP000435357">
    <property type="component" value="Unassembled WGS sequence"/>
</dbReference>
<name>A0A6N6MA88_9FLAO</name>
<evidence type="ECO:0000313" key="2">
    <source>
        <dbReference type="EMBL" id="KAB1065160.1"/>
    </source>
</evidence>
<evidence type="ECO:0000313" key="3">
    <source>
        <dbReference type="Proteomes" id="UP000435357"/>
    </source>
</evidence>
<dbReference type="Pfam" id="PF13585">
    <property type="entry name" value="CHU_C"/>
    <property type="match status" value="1"/>
</dbReference>
<proteinExistence type="predicted"/>
<dbReference type="OrthoDB" id="1391397at2"/>
<dbReference type="RefSeq" id="WP_151166803.1">
    <property type="nucleotide sequence ID" value="NZ_WACR01000003.1"/>
</dbReference>
<sequence>MINKFSSIQLSVLQYIILSTICCIINLKVDAQCNVNFDLGNDTTLDCGATLTLNAPSGLDTYEWNTNATSSSISISQAGTYYCVATQTLSNLVVNGDFSAGNNSFTSDYNYGTGGSYGLLSNEGEYAVSSNTSLVHNNFPSCFDHTQGNSSGSMLIVNGSDTAGLKIWEQTVTVQPNTNYSFSTWGMSVIASNPAQLSFSINGNQIGNDFNLSSNTCNWEEFAVTWNSGTSTSATIAIVNQNTAPTGNDFALDDITFSDVCYYTDTINVSYPPSPNLTLNGPDSICEGQDIQITGTADIPGSTITWYPGAITGDTLDLSPTSNTTVSAIATSPANCNSSVKQSQITVLPQLVIEAFGDDTICNGDTASIGFTSNSNNINFHWEPGGSTDQNLDVSPSSTTTYSILASNALGCSDTDSVAITVNPIPNVELEPVSKICYGDSVSVTATSDVANPTYHWTGLLIDTNKITLKPTYDTTVSVTVEKNNCWSEPDSTSISIQEIPDINRASGVTTCPGEEFVISTSSNLSDATITWLPSMLNGEQYISSVDTTTEYRYYANVGDCYSDTLNVYVNINDTCNCEWKVPNVFTPNGDGMNDEFYFVDQSGSCSLTGFKLQVFNRWGRLVWESNEAGEKWDGTNKSGKCDSGTYFWKLTFSNGFTSSSINESGSVTLLD</sequence>
<gene>
    <name evidence="2" type="ORF">F3059_04195</name>
</gene>
<dbReference type="Gene3D" id="2.60.120.260">
    <property type="entry name" value="Galactose-binding domain-like"/>
    <property type="match status" value="1"/>
</dbReference>
<accession>A0A6N6MA88</accession>